<dbReference type="PRINTS" id="PR00354">
    <property type="entry name" value="7FE8SFRDOXIN"/>
</dbReference>
<feature type="region of interest" description="Disordered" evidence="10">
    <location>
        <begin position="78"/>
        <end position="104"/>
    </location>
</feature>
<evidence type="ECO:0000256" key="10">
    <source>
        <dbReference type="SAM" id="MobiDB-lite"/>
    </source>
</evidence>
<comment type="function">
    <text evidence="9">Ferredoxins are iron-sulfur proteins that transfer electrons in a wide variety of metabolic reactions.</text>
</comment>
<gene>
    <name evidence="12" type="ORF">SAMN05444164_3411</name>
</gene>
<evidence type="ECO:0000256" key="7">
    <source>
        <dbReference type="ARBA" id="ARBA00023004"/>
    </source>
</evidence>
<dbReference type="AlphaFoldDB" id="A0A1H4X7B3"/>
<keyword evidence="3 9" id="KW-0813">Transport</keyword>
<dbReference type="PROSITE" id="PS00198">
    <property type="entry name" value="4FE4S_FER_1"/>
    <property type="match status" value="1"/>
</dbReference>
<keyword evidence="7 9" id="KW-0408">Iron</keyword>
<keyword evidence="4 9" id="KW-0004">4Fe-4S</keyword>
<dbReference type="InterPro" id="IPR017896">
    <property type="entry name" value="4Fe4S_Fe-S-bd"/>
</dbReference>
<dbReference type="Gene3D" id="3.30.70.20">
    <property type="match status" value="1"/>
</dbReference>
<comment type="cofactor">
    <cofactor evidence="1">
        <name>[3Fe-4S] cluster</name>
        <dbReference type="ChEBI" id="CHEBI:21137"/>
    </cofactor>
</comment>
<evidence type="ECO:0000313" key="12">
    <source>
        <dbReference type="EMBL" id="SED01473.1"/>
    </source>
</evidence>
<evidence type="ECO:0000256" key="9">
    <source>
        <dbReference type="RuleBase" id="RU365098"/>
    </source>
</evidence>
<dbReference type="PANTHER" id="PTHR42859">
    <property type="entry name" value="OXIDOREDUCTASE"/>
    <property type="match status" value="1"/>
</dbReference>
<accession>A0A1H4X7B3</accession>
<keyword evidence="6 9" id="KW-0249">Electron transport</keyword>
<keyword evidence="8 9" id="KW-0411">Iron-sulfur</keyword>
<evidence type="ECO:0000256" key="8">
    <source>
        <dbReference type="ARBA" id="ARBA00023014"/>
    </source>
</evidence>
<dbReference type="GO" id="GO:0046872">
    <property type="term" value="F:metal ion binding"/>
    <property type="evidence" value="ECO:0007669"/>
    <property type="project" value="UniProtKB-UniRule"/>
</dbReference>
<sequence length="104" mass="11113">MPHVVTGNCSDCRFTDCVLVCPVACFHGDDQRMYIDPIACVDCAACVPACPVHAISESADLSQDQQMWIQINADKSGSTPVIRSKQTPLAGAEERRAALGYGPS</sequence>
<dbReference type="InterPro" id="IPR017900">
    <property type="entry name" value="4Fe4S_Fe_S_CS"/>
</dbReference>
<reference evidence="12 13" key="1">
    <citation type="submission" date="2016-10" db="EMBL/GenBank/DDBJ databases">
        <authorList>
            <person name="de Groot N.N."/>
        </authorList>
    </citation>
    <scope>NUCLEOTIDE SEQUENCE [LARGE SCALE GENOMIC DNA]</scope>
    <source>
        <strain evidence="12 13">MT12</strain>
    </source>
</reference>
<dbReference type="InterPro" id="IPR050294">
    <property type="entry name" value="RnfB_subfamily"/>
</dbReference>
<evidence type="ECO:0000256" key="5">
    <source>
        <dbReference type="ARBA" id="ARBA00022723"/>
    </source>
</evidence>
<dbReference type="GO" id="GO:0009055">
    <property type="term" value="F:electron transfer activity"/>
    <property type="evidence" value="ECO:0007669"/>
    <property type="project" value="UniProtKB-UniRule"/>
</dbReference>
<evidence type="ECO:0000313" key="13">
    <source>
        <dbReference type="Proteomes" id="UP000198992"/>
    </source>
</evidence>
<dbReference type="SUPFAM" id="SSF54862">
    <property type="entry name" value="4Fe-4S ferredoxins"/>
    <property type="match status" value="1"/>
</dbReference>
<dbReference type="PANTHER" id="PTHR42859:SF2">
    <property type="entry name" value="FERREDOXIN"/>
    <property type="match status" value="1"/>
</dbReference>
<protein>
    <recommendedName>
        <fullName evidence="9">Ferredoxin</fullName>
    </recommendedName>
</protein>
<organism evidence="12 13">
    <name type="scientific">Bradyrhizobium erythrophlei</name>
    <dbReference type="NCBI Taxonomy" id="1437360"/>
    <lineage>
        <taxon>Bacteria</taxon>
        <taxon>Pseudomonadati</taxon>
        <taxon>Pseudomonadota</taxon>
        <taxon>Alphaproteobacteria</taxon>
        <taxon>Hyphomicrobiales</taxon>
        <taxon>Nitrobacteraceae</taxon>
        <taxon>Bradyrhizobium</taxon>
    </lineage>
</organism>
<feature type="domain" description="4Fe-4S ferredoxin-type" evidence="11">
    <location>
        <begin position="31"/>
        <end position="60"/>
    </location>
</feature>
<keyword evidence="5 9" id="KW-0479">Metal-binding</keyword>
<dbReference type="GO" id="GO:0051539">
    <property type="term" value="F:4 iron, 4 sulfur cluster binding"/>
    <property type="evidence" value="ECO:0007669"/>
    <property type="project" value="UniProtKB-UniRule"/>
</dbReference>
<feature type="compositionally biased region" description="Polar residues" evidence="10">
    <location>
        <begin position="78"/>
        <end position="87"/>
    </location>
</feature>
<dbReference type="Proteomes" id="UP000198992">
    <property type="component" value="Unassembled WGS sequence"/>
</dbReference>
<evidence type="ECO:0000256" key="2">
    <source>
        <dbReference type="ARBA" id="ARBA00001966"/>
    </source>
</evidence>
<evidence type="ECO:0000256" key="3">
    <source>
        <dbReference type="ARBA" id="ARBA00022448"/>
    </source>
</evidence>
<proteinExistence type="predicted"/>
<dbReference type="InterPro" id="IPR000813">
    <property type="entry name" value="7Fe_ferredoxin"/>
</dbReference>
<dbReference type="Pfam" id="PF00037">
    <property type="entry name" value="Fer4"/>
    <property type="match status" value="1"/>
</dbReference>
<dbReference type="PROSITE" id="PS51379">
    <property type="entry name" value="4FE4S_FER_2"/>
    <property type="match status" value="1"/>
</dbReference>
<dbReference type="EMBL" id="FNTH01000001">
    <property type="protein sequence ID" value="SED01473.1"/>
    <property type="molecule type" value="Genomic_DNA"/>
</dbReference>
<evidence type="ECO:0000256" key="1">
    <source>
        <dbReference type="ARBA" id="ARBA00001927"/>
    </source>
</evidence>
<evidence type="ECO:0000259" key="11">
    <source>
        <dbReference type="PROSITE" id="PS51379"/>
    </source>
</evidence>
<evidence type="ECO:0000256" key="6">
    <source>
        <dbReference type="ARBA" id="ARBA00022982"/>
    </source>
</evidence>
<dbReference type="OrthoDB" id="9803397at2"/>
<name>A0A1H4X7B3_9BRAD</name>
<evidence type="ECO:0000256" key="4">
    <source>
        <dbReference type="ARBA" id="ARBA00022485"/>
    </source>
</evidence>
<comment type="cofactor">
    <cofactor evidence="2 9">
        <name>[4Fe-4S] cluster</name>
        <dbReference type="ChEBI" id="CHEBI:49883"/>
    </cofactor>
</comment>